<dbReference type="Proteomes" id="UP000051260">
    <property type="component" value="Unassembled WGS sequence"/>
</dbReference>
<evidence type="ECO:0000313" key="2">
    <source>
        <dbReference type="Proteomes" id="UP000051260"/>
    </source>
</evidence>
<dbReference type="AlphaFoldDB" id="A0A0P1ICI9"/>
<protein>
    <submittedName>
        <fullName evidence="1">Uncharacterized protein</fullName>
    </submittedName>
</protein>
<name>A0A0P1ICI9_9RHOB</name>
<gene>
    <name evidence="1" type="ORF">RUE5091_00837</name>
</gene>
<reference evidence="2" key="1">
    <citation type="submission" date="2015-09" db="EMBL/GenBank/DDBJ databases">
        <authorList>
            <person name="Rodrigo-Torres L."/>
            <person name="Arahal D.R."/>
        </authorList>
    </citation>
    <scope>NUCLEOTIDE SEQUENCE [LARGE SCALE GENOMIC DNA]</scope>
    <source>
        <strain evidence="2">CECT 5091</strain>
    </source>
</reference>
<proteinExistence type="predicted"/>
<sequence>MTGRICDRQGLYETSGYAGGSCTIWSSHQEPCVKGNCWMNRALWGCLMARMLTRQRCVWVHMALDQGNVKLTGRYDGLSAFCVAQRAELRLWPVYKGKPTAWLTVRPVLTAL</sequence>
<evidence type="ECO:0000313" key="1">
    <source>
        <dbReference type="EMBL" id="CUJ89210.1"/>
    </source>
</evidence>
<keyword evidence="2" id="KW-1185">Reference proteome</keyword>
<accession>A0A0P1ICI9</accession>
<dbReference type="EMBL" id="CYUD01000002">
    <property type="protein sequence ID" value="CUJ89210.1"/>
    <property type="molecule type" value="Genomic_DNA"/>
</dbReference>
<organism evidence="1 2">
    <name type="scientific">Ruegeria denitrificans</name>
    <dbReference type="NCBI Taxonomy" id="1715692"/>
    <lineage>
        <taxon>Bacteria</taxon>
        <taxon>Pseudomonadati</taxon>
        <taxon>Pseudomonadota</taxon>
        <taxon>Alphaproteobacteria</taxon>
        <taxon>Rhodobacterales</taxon>
        <taxon>Roseobacteraceae</taxon>
        <taxon>Ruegeria</taxon>
    </lineage>
</organism>